<evidence type="ECO:0000313" key="5">
    <source>
        <dbReference type="Xenbase" id="XB-GENE-29098239"/>
    </source>
</evidence>
<proteinExistence type="predicted"/>
<dbReference type="AlphaFoldDB" id="A0A8J1JV14"/>
<keyword evidence="3" id="KW-1185">Reference proteome</keyword>
<feature type="region of interest" description="Disordered" evidence="1">
    <location>
        <begin position="22"/>
        <end position="51"/>
    </location>
</feature>
<evidence type="ECO:0000313" key="3">
    <source>
        <dbReference type="Proteomes" id="UP000008143"/>
    </source>
</evidence>
<accession>A0A8J1JV14</accession>
<sequence length="108" mass="12633">MRTVAVFMFLAAITLCYCWTPQRQDSSGRTNENRGLAKRNGHKDALGSPLRPERHHLRCCERLSPQHPQRKRRHMRAPRAHPIHQRRRCTTNCRGKKPSKFMVPLPLS</sequence>
<dbReference type="Xenbase" id="XB-GENE-29098239">
    <property type="gene designation" value="LOC116412198"/>
</dbReference>
<dbReference type="Proteomes" id="UP000008143">
    <property type="component" value="Chromosome 7"/>
</dbReference>
<dbReference type="KEGG" id="xtr:116412198"/>
<dbReference type="GeneID" id="116412198"/>
<feature type="compositionally biased region" description="Basic residues" evidence="1">
    <location>
        <begin position="68"/>
        <end position="95"/>
    </location>
</feature>
<evidence type="ECO:0000313" key="4">
    <source>
        <dbReference type="RefSeq" id="XP_031761727.1"/>
    </source>
</evidence>
<organism evidence="3 4">
    <name type="scientific">Xenopus tropicalis</name>
    <name type="common">Western clawed frog</name>
    <name type="synonym">Silurana tropicalis</name>
    <dbReference type="NCBI Taxonomy" id="8364"/>
    <lineage>
        <taxon>Eukaryota</taxon>
        <taxon>Metazoa</taxon>
        <taxon>Chordata</taxon>
        <taxon>Craniata</taxon>
        <taxon>Vertebrata</taxon>
        <taxon>Euteleostomi</taxon>
        <taxon>Amphibia</taxon>
        <taxon>Batrachia</taxon>
        <taxon>Anura</taxon>
        <taxon>Pipoidea</taxon>
        <taxon>Pipidae</taxon>
        <taxon>Xenopodinae</taxon>
        <taxon>Xenopus</taxon>
        <taxon>Silurana</taxon>
    </lineage>
</organism>
<dbReference type="AGR" id="Xenbase:XB-GENE-29098239"/>
<reference evidence="4" key="1">
    <citation type="submission" date="2025-08" db="UniProtKB">
        <authorList>
            <consortium name="RefSeq"/>
        </authorList>
    </citation>
    <scope>IDENTIFICATION</scope>
    <source>
        <strain evidence="4">Nigerian</strain>
        <tissue evidence="4">Liver and blood</tissue>
    </source>
</reference>
<feature type="signal peptide" evidence="2">
    <location>
        <begin position="1"/>
        <end position="18"/>
    </location>
</feature>
<dbReference type="RefSeq" id="XP_031761727.1">
    <property type="nucleotide sequence ID" value="XM_031905867.1"/>
</dbReference>
<evidence type="ECO:0000256" key="2">
    <source>
        <dbReference type="SAM" id="SignalP"/>
    </source>
</evidence>
<feature type="chain" id="PRO_5035189856" evidence="2">
    <location>
        <begin position="19"/>
        <end position="108"/>
    </location>
</feature>
<protein>
    <submittedName>
        <fullName evidence="4">Uncharacterized protein LOC116412198</fullName>
    </submittedName>
</protein>
<keyword evidence="2" id="KW-0732">Signal</keyword>
<feature type="region of interest" description="Disordered" evidence="1">
    <location>
        <begin position="63"/>
        <end position="95"/>
    </location>
</feature>
<name>A0A8J1JV14_XENTR</name>
<evidence type="ECO:0000256" key="1">
    <source>
        <dbReference type="SAM" id="MobiDB-lite"/>
    </source>
</evidence>
<gene>
    <name evidence="4 5" type="primary">LOC116412198</name>
</gene>
<dbReference type="OMA" id="HRRRCNT"/>